<evidence type="ECO:0000313" key="1">
    <source>
        <dbReference type="EMBL" id="BCA29120.1"/>
    </source>
</evidence>
<dbReference type="EMBL" id="AP022642">
    <property type="protein sequence ID" value="BCA29120.1"/>
    <property type="molecule type" value="Genomic_DNA"/>
</dbReference>
<dbReference type="KEGG" id="poj:PtoMrB4_30970"/>
<sequence>MQTLEQARASLETVRTLLGRKLVRVRNARYLFNGAPEPEAIGEVEFTCEGGKAVTLSLASDGESVMAARRALQVPEGFDISDDARCDWRAEDLLATLDARHLIGRQVIGVEGLHVVYQQHEACLLEGFRITLEGGDYLVFFNCGDEEAVRLNQPPPPLSEASEQWVTEL</sequence>
<accession>A0A679GPC4</accession>
<evidence type="ECO:0000313" key="2">
    <source>
        <dbReference type="Proteomes" id="UP000501237"/>
    </source>
</evidence>
<dbReference type="GeneID" id="57398311"/>
<proteinExistence type="predicted"/>
<protein>
    <submittedName>
        <fullName evidence="1">Uncharacterized protein</fullName>
    </submittedName>
</protein>
<dbReference type="AlphaFoldDB" id="A0A679GPC4"/>
<gene>
    <name evidence="1" type="ORF">PtoMrB4_30970</name>
</gene>
<name>A0A679GPC4_9GAMM</name>
<reference evidence="1 2" key="1">
    <citation type="journal article" date="2020" name="Microbiol. Resour. Announc.">
        <title>Complete genome sequence of Pseudomonas otitidis strain MrB4, isolated from Lake Biwa in Japan.</title>
        <authorList>
            <person name="Miyazaki K."/>
            <person name="Hase E."/>
            <person name="Maruya T."/>
        </authorList>
    </citation>
    <scope>NUCLEOTIDE SEQUENCE [LARGE SCALE GENOMIC DNA]</scope>
    <source>
        <strain evidence="1 2">MrB4</strain>
    </source>
</reference>
<dbReference type="Proteomes" id="UP000501237">
    <property type="component" value="Chromosome"/>
</dbReference>
<organism evidence="1 2">
    <name type="scientific">Metapseudomonas otitidis</name>
    <dbReference type="NCBI Taxonomy" id="319939"/>
    <lineage>
        <taxon>Bacteria</taxon>
        <taxon>Pseudomonadati</taxon>
        <taxon>Pseudomonadota</taxon>
        <taxon>Gammaproteobacteria</taxon>
        <taxon>Pseudomonadales</taxon>
        <taxon>Pseudomonadaceae</taxon>
        <taxon>Metapseudomonas</taxon>
    </lineage>
</organism>
<dbReference type="RefSeq" id="WP_172433836.1">
    <property type="nucleotide sequence ID" value="NZ_AP022642.1"/>
</dbReference>